<dbReference type="EMBL" id="NFKM01000008">
    <property type="protein sequence ID" value="OUP60948.1"/>
    <property type="molecule type" value="Genomic_DNA"/>
</dbReference>
<dbReference type="PIRSF" id="PIRSF001563">
    <property type="entry name" value="Folylpolyglu_synth"/>
    <property type="match status" value="1"/>
</dbReference>
<dbReference type="InterPro" id="IPR036615">
    <property type="entry name" value="Mur_ligase_C_dom_sf"/>
</dbReference>
<dbReference type="PANTHER" id="PTHR11136:SF0">
    <property type="entry name" value="DIHYDROFOLATE SYNTHETASE-RELATED"/>
    <property type="match status" value="1"/>
</dbReference>
<evidence type="ECO:0000313" key="8">
    <source>
        <dbReference type="EMBL" id="OUP60948.1"/>
    </source>
</evidence>
<evidence type="ECO:0000256" key="2">
    <source>
        <dbReference type="ARBA" id="ARBA00022598"/>
    </source>
</evidence>
<dbReference type="InterPro" id="IPR013221">
    <property type="entry name" value="Mur_ligase_cen"/>
</dbReference>
<dbReference type="GO" id="GO:0005737">
    <property type="term" value="C:cytoplasm"/>
    <property type="evidence" value="ECO:0007669"/>
    <property type="project" value="TreeGrafter"/>
</dbReference>
<dbReference type="Gene3D" id="3.90.190.20">
    <property type="entry name" value="Mur ligase, C-terminal domain"/>
    <property type="match status" value="1"/>
</dbReference>
<name>A0A1Y4LWG7_9FIRM</name>
<feature type="domain" description="Mur ligase central" evidence="7">
    <location>
        <begin position="42"/>
        <end position="204"/>
    </location>
</feature>
<evidence type="ECO:0000256" key="5">
    <source>
        <dbReference type="ARBA" id="ARBA00022840"/>
    </source>
</evidence>
<dbReference type="InterPro" id="IPR036565">
    <property type="entry name" value="Mur-like_cat_sf"/>
</dbReference>
<dbReference type="GO" id="GO:0004326">
    <property type="term" value="F:tetrahydrofolylpolyglutamate synthase activity"/>
    <property type="evidence" value="ECO:0007669"/>
    <property type="project" value="InterPro"/>
</dbReference>
<keyword evidence="4" id="KW-0547">Nucleotide-binding</keyword>
<organism evidence="8 9">
    <name type="scientific">Faecalitalea cylindroides</name>
    <dbReference type="NCBI Taxonomy" id="39483"/>
    <lineage>
        <taxon>Bacteria</taxon>
        <taxon>Bacillati</taxon>
        <taxon>Bacillota</taxon>
        <taxon>Erysipelotrichia</taxon>
        <taxon>Erysipelotrichales</taxon>
        <taxon>Erysipelotrichaceae</taxon>
        <taxon>Faecalitalea</taxon>
    </lineage>
</organism>
<comment type="caution">
    <text evidence="8">The sequence shown here is derived from an EMBL/GenBank/DDBJ whole genome shotgun (WGS) entry which is preliminary data.</text>
</comment>
<dbReference type="GO" id="GO:0046872">
    <property type="term" value="F:metal ion binding"/>
    <property type="evidence" value="ECO:0007669"/>
    <property type="project" value="UniProtKB-KW"/>
</dbReference>
<dbReference type="NCBIfam" id="TIGR01499">
    <property type="entry name" value="folC"/>
    <property type="match status" value="1"/>
</dbReference>
<gene>
    <name evidence="8" type="ORF">B5F14_05200</name>
</gene>
<dbReference type="GO" id="GO:0008841">
    <property type="term" value="F:dihydrofolate synthase activity"/>
    <property type="evidence" value="ECO:0007669"/>
    <property type="project" value="TreeGrafter"/>
</dbReference>
<evidence type="ECO:0000313" key="9">
    <source>
        <dbReference type="Proteomes" id="UP000195447"/>
    </source>
</evidence>
<evidence type="ECO:0000256" key="4">
    <source>
        <dbReference type="ARBA" id="ARBA00022741"/>
    </source>
</evidence>
<dbReference type="PANTHER" id="PTHR11136">
    <property type="entry name" value="FOLYLPOLYGLUTAMATE SYNTHASE-RELATED"/>
    <property type="match status" value="1"/>
</dbReference>
<keyword evidence="3" id="KW-0479">Metal-binding</keyword>
<keyword evidence="5" id="KW-0067">ATP-binding</keyword>
<dbReference type="Gene3D" id="3.40.1190.10">
    <property type="entry name" value="Mur-like, catalytic domain"/>
    <property type="match status" value="1"/>
</dbReference>
<comment type="similarity">
    <text evidence="1">Belongs to the folylpolyglutamate synthase family.</text>
</comment>
<dbReference type="AlphaFoldDB" id="A0A1Y4LWG7"/>
<evidence type="ECO:0000259" key="7">
    <source>
        <dbReference type="Pfam" id="PF08245"/>
    </source>
</evidence>
<evidence type="ECO:0000256" key="1">
    <source>
        <dbReference type="ARBA" id="ARBA00008276"/>
    </source>
</evidence>
<reference evidence="9" key="1">
    <citation type="submission" date="2017-04" db="EMBL/GenBank/DDBJ databases">
        <title>Function of individual gut microbiota members based on whole genome sequencing of pure cultures obtained from chicken caecum.</title>
        <authorList>
            <person name="Medvecky M."/>
            <person name="Cejkova D."/>
            <person name="Polansky O."/>
            <person name="Karasova D."/>
            <person name="Kubasova T."/>
            <person name="Cizek A."/>
            <person name="Rychlik I."/>
        </authorList>
    </citation>
    <scope>NUCLEOTIDE SEQUENCE [LARGE SCALE GENOMIC DNA]</scope>
    <source>
        <strain evidence="9">An178</strain>
    </source>
</reference>
<dbReference type="RefSeq" id="WP_087158564.1">
    <property type="nucleotide sequence ID" value="NZ_NFKM01000008.1"/>
</dbReference>
<keyword evidence="2" id="KW-0436">Ligase</keyword>
<proteinExistence type="inferred from homology"/>
<accession>A0A1Y4LWG7</accession>
<dbReference type="InterPro" id="IPR001645">
    <property type="entry name" value="Folylpolyglutamate_synth"/>
</dbReference>
<sequence>MNVQDKIKKMENKKGKNHDLVLFRKWLDEYLPEHKSLKKIQVAGTNGKGSTCKWLSMFLQSESYKTGMFTSPHLVSHMERIQIDSKDISLEDWERIYDTWDTFFEEKQLTMFEMDLWMALVYFIEQNVDVAIIEVGLGGRLDATTSLDYMATLITNIGLDHQEFLGDTLEQIAYEKSGIFKPNAIALTTEKDPACQKVMELVADYLNAMLGFVSLSDISKTKDGYKIVYNGVDYFAKIPEYQIDNMILALETLFVLGYSISSKHIQEVLDNFNWLGRFSVLREDPYVLVDGAHNVPGIKALVNELQSFDGTIYFSVLKEKDASDMIEELKKLTKDIVLVRFDTDRLYPLEHLGLPIIEFDELETIIKNTKENILLCGSLYFVGDVLKIKL</sequence>
<dbReference type="SUPFAM" id="SSF53623">
    <property type="entry name" value="MurD-like peptide ligases, catalytic domain"/>
    <property type="match status" value="1"/>
</dbReference>
<protein>
    <submittedName>
        <fullName evidence="8">Folylpolyglutamate synthase/dihydrofolate synthase</fullName>
    </submittedName>
</protein>
<dbReference type="Proteomes" id="UP000195447">
    <property type="component" value="Unassembled WGS sequence"/>
</dbReference>
<evidence type="ECO:0000256" key="6">
    <source>
        <dbReference type="ARBA" id="ARBA00022842"/>
    </source>
</evidence>
<keyword evidence="6" id="KW-0460">Magnesium</keyword>
<keyword evidence="9" id="KW-1185">Reference proteome</keyword>
<dbReference type="SUPFAM" id="SSF53244">
    <property type="entry name" value="MurD-like peptide ligases, peptide-binding domain"/>
    <property type="match status" value="1"/>
</dbReference>
<evidence type="ECO:0000256" key="3">
    <source>
        <dbReference type="ARBA" id="ARBA00022723"/>
    </source>
</evidence>
<dbReference type="Pfam" id="PF08245">
    <property type="entry name" value="Mur_ligase_M"/>
    <property type="match status" value="1"/>
</dbReference>
<dbReference type="GO" id="GO:0005524">
    <property type="term" value="F:ATP binding"/>
    <property type="evidence" value="ECO:0007669"/>
    <property type="project" value="UniProtKB-KW"/>
</dbReference>